<dbReference type="PANTHER" id="PTHR34970">
    <property type="entry name" value="ABC TRANSPORTER A FAMILY PROTEIN"/>
    <property type="match status" value="1"/>
</dbReference>
<evidence type="ECO:0000313" key="2">
    <source>
        <dbReference type="Proteomes" id="UP000236161"/>
    </source>
</evidence>
<dbReference type="OrthoDB" id="1911459at2759"/>
<protein>
    <submittedName>
        <fullName evidence="1">Uncharacterized protein</fullName>
    </submittedName>
</protein>
<reference evidence="1 2" key="1">
    <citation type="journal article" date="2017" name="Nature">
        <title>The Apostasia genome and the evolution of orchids.</title>
        <authorList>
            <person name="Zhang G.Q."/>
            <person name="Liu K.W."/>
            <person name="Li Z."/>
            <person name="Lohaus R."/>
            <person name="Hsiao Y.Y."/>
            <person name="Niu S.C."/>
            <person name="Wang J.Y."/>
            <person name="Lin Y.C."/>
            <person name="Xu Q."/>
            <person name="Chen L.J."/>
            <person name="Yoshida K."/>
            <person name="Fujiwara S."/>
            <person name="Wang Z.W."/>
            <person name="Zhang Y.Q."/>
            <person name="Mitsuda N."/>
            <person name="Wang M."/>
            <person name="Liu G.H."/>
            <person name="Pecoraro L."/>
            <person name="Huang H.X."/>
            <person name="Xiao X.J."/>
            <person name="Lin M."/>
            <person name="Wu X.Y."/>
            <person name="Wu W.L."/>
            <person name="Chen Y.Y."/>
            <person name="Chang S.B."/>
            <person name="Sakamoto S."/>
            <person name="Ohme-Takagi M."/>
            <person name="Yagi M."/>
            <person name="Zeng S.J."/>
            <person name="Shen C.Y."/>
            <person name="Yeh C.M."/>
            <person name="Luo Y.B."/>
            <person name="Tsai W.C."/>
            <person name="Van de Peer Y."/>
            <person name="Liu Z.J."/>
        </authorList>
    </citation>
    <scope>NUCLEOTIDE SEQUENCE [LARGE SCALE GENOMIC DNA]</scope>
    <source>
        <strain evidence="2">cv. Shenzhen</strain>
        <tissue evidence="1">Stem</tissue>
    </source>
</reference>
<dbReference type="PANTHER" id="PTHR34970:SF2">
    <property type="entry name" value="ABC TRANSPORTER A FAMILY PROTEIN"/>
    <property type="match status" value="1"/>
</dbReference>
<gene>
    <name evidence="1" type="ORF">AXF42_Ash018979</name>
</gene>
<sequence length="130" mass="14286">MGFMFRVRLASFFAGAATASVAGFYLLYKDYMLGQEAISQQVKGVSESLSERIEALSRRISELEKSETAESPTPVERAKHDNFSDLALLHLNPNRCCGAVLSTFRHLKHLRASILAITALSGSFSGEIDM</sequence>
<dbReference type="AlphaFoldDB" id="A0A2I0ABZ9"/>
<dbReference type="STRING" id="1088818.A0A2I0ABZ9"/>
<proteinExistence type="predicted"/>
<evidence type="ECO:0000313" key="1">
    <source>
        <dbReference type="EMBL" id="PKA53071.1"/>
    </source>
</evidence>
<keyword evidence="2" id="KW-1185">Reference proteome</keyword>
<accession>A0A2I0ABZ9</accession>
<dbReference type="EMBL" id="KZ452000">
    <property type="protein sequence ID" value="PKA53071.1"/>
    <property type="molecule type" value="Genomic_DNA"/>
</dbReference>
<dbReference type="Proteomes" id="UP000236161">
    <property type="component" value="Unassembled WGS sequence"/>
</dbReference>
<organism evidence="1 2">
    <name type="scientific">Apostasia shenzhenica</name>
    <dbReference type="NCBI Taxonomy" id="1088818"/>
    <lineage>
        <taxon>Eukaryota</taxon>
        <taxon>Viridiplantae</taxon>
        <taxon>Streptophyta</taxon>
        <taxon>Embryophyta</taxon>
        <taxon>Tracheophyta</taxon>
        <taxon>Spermatophyta</taxon>
        <taxon>Magnoliopsida</taxon>
        <taxon>Liliopsida</taxon>
        <taxon>Asparagales</taxon>
        <taxon>Orchidaceae</taxon>
        <taxon>Apostasioideae</taxon>
        <taxon>Apostasia</taxon>
    </lineage>
</organism>
<name>A0A2I0ABZ9_9ASPA</name>